<name>A0A5D2S4Z2_GOSMU</name>
<organism evidence="2 3">
    <name type="scientific">Gossypium mustelinum</name>
    <name type="common">Cotton</name>
    <name type="synonym">Gossypium caicoense</name>
    <dbReference type="NCBI Taxonomy" id="34275"/>
    <lineage>
        <taxon>Eukaryota</taxon>
        <taxon>Viridiplantae</taxon>
        <taxon>Streptophyta</taxon>
        <taxon>Embryophyta</taxon>
        <taxon>Tracheophyta</taxon>
        <taxon>Spermatophyta</taxon>
        <taxon>Magnoliopsida</taxon>
        <taxon>eudicotyledons</taxon>
        <taxon>Gunneridae</taxon>
        <taxon>Pentapetalae</taxon>
        <taxon>rosids</taxon>
        <taxon>malvids</taxon>
        <taxon>Malvales</taxon>
        <taxon>Malvaceae</taxon>
        <taxon>Malvoideae</taxon>
        <taxon>Gossypium</taxon>
    </lineage>
</organism>
<feature type="chain" id="PRO_5023083625" evidence="1">
    <location>
        <begin position="22"/>
        <end position="52"/>
    </location>
</feature>
<sequence>MKVFLIHISLVVSAAISPVRDEHSLEHHPTGNVLLPFPMLHAQEYGHIHSLF</sequence>
<keyword evidence="3" id="KW-1185">Reference proteome</keyword>
<accession>A0A5D2S4Z2</accession>
<proteinExistence type="predicted"/>
<dbReference type="EMBL" id="CM017661">
    <property type="protein sequence ID" value="TYI47936.1"/>
    <property type="molecule type" value="Genomic_DNA"/>
</dbReference>
<dbReference type="Proteomes" id="UP000323597">
    <property type="component" value="Chromosome D13"/>
</dbReference>
<evidence type="ECO:0000313" key="2">
    <source>
        <dbReference type="EMBL" id="TYI47936.1"/>
    </source>
</evidence>
<evidence type="ECO:0000256" key="1">
    <source>
        <dbReference type="SAM" id="SignalP"/>
    </source>
</evidence>
<evidence type="ECO:0000313" key="3">
    <source>
        <dbReference type="Proteomes" id="UP000323597"/>
    </source>
</evidence>
<keyword evidence="1" id="KW-0732">Signal</keyword>
<dbReference type="AlphaFoldDB" id="A0A5D2S4Z2"/>
<reference evidence="2 3" key="1">
    <citation type="submission" date="2019-07" db="EMBL/GenBank/DDBJ databases">
        <title>WGS assembly of Gossypium mustelinum.</title>
        <authorList>
            <person name="Chen Z.J."/>
            <person name="Sreedasyam A."/>
            <person name="Ando A."/>
            <person name="Song Q."/>
            <person name="De L."/>
            <person name="Hulse-Kemp A."/>
            <person name="Ding M."/>
            <person name="Ye W."/>
            <person name="Kirkbride R."/>
            <person name="Jenkins J."/>
            <person name="Plott C."/>
            <person name="Lovell J."/>
            <person name="Lin Y.-M."/>
            <person name="Vaughn R."/>
            <person name="Liu B."/>
            <person name="Li W."/>
            <person name="Simpson S."/>
            <person name="Scheffler B."/>
            <person name="Saski C."/>
            <person name="Grover C."/>
            <person name="Hu G."/>
            <person name="Conover J."/>
            <person name="Carlson J."/>
            <person name="Shu S."/>
            <person name="Boston L."/>
            <person name="Williams M."/>
            <person name="Peterson D."/>
            <person name="Mcgee K."/>
            <person name="Jones D."/>
            <person name="Wendel J."/>
            <person name="Stelly D."/>
            <person name="Grimwood J."/>
            <person name="Schmutz J."/>
        </authorList>
    </citation>
    <scope>NUCLEOTIDE SEQUENCE [LARGE SCALE GENOMIC DNA]</scope>
    <source>
        <strain evidence="2">1408120.09</strain>
    </source>
</reference>
<protein>
    <submittedName>
        <fullName evidence="2">Uncharacterized protein</fullName>
    </submittedName>
</protein>
<gene>
    <name evidence="2" type="ORF">E1A91_D13G210300v1</name>
</gene>
<feature type="signal peptide" evidence="1">
    <location>
        <begin position="1"/>
        <end position="21"/>
    </location>
</feature>